<comment type="caution">
    <text evidence="1">The sequence shown here is derived from an EMBL/GenBank/DDBJ whole genome shotgun (WGS) entry which is preliminary data.</text>
</comment>
<evidence type="ECO:0000313" key="2">
    <source>
        <dbReference type="Proteomes" id="UP000886881"/>
    </source>
</evidence>
<accession>A0A9D1GMX6</accession>
<reference evidence="1" key="2">
    <citation type="journal article" date="2021" name="PeerJ">
        <title>Extensive microbial diversity within the chicken gut microbiome revealed by metagenomics and culture.</title>
        <authorList>
            <person name="Gilroy R."/>
            <person name="Ravi A."/>
            <person name="Getino M."/>
            <person name="Pursley I."/>
            <person name="Horton D.L."/>
            <person name="Alikhan N.F."/>
            <person name="Baker D."/>
            <person name="Gharbi K."/>
            <person name="Hall N."/>
            <person name="Watson M."/>
            <person name="Adriaenssens E.M."/>
            <person name="Foster-Nyarko E."/>
            <person name="Jarju S."/>
            <person name="Secka A."/>
            <person name="Antonio M."/>
            <person name="Oren A."/>
            <person name="Chaudhuri R.R."/>
            <person name="La Ragione R."/>
            <person name="Hildebrand F."/>
            <person name="Pallen M.J."/>
        </authorList>
    </citation>
    <scope>NUCLEOTIDE SEQUENCE</scope>
    <source>
        <strain evidence="1">ChiHecec2B26-709</strain>
    </source>
</reference>
<sequence length="639" mass="67881">MMALSVIAASSSVLGVSSCVNQEYDLNKGIDKTVNLNGQISAPIGNTGKIMIGDFLELNGENGLVESETGDYSLEFSGSPITRTVTVPAIELTSGNFIDTDGFEIAPIGIKASVQEANPGISDLIPLEGLDPVIIDNILDNGSKASISIDEMVDEVGDVVSEIGTVNLDARIMLAIAFSSSNSRGAVTVRKGLSLTLPEFIAIKDIPDNFTADGGKLTLNEDVVMSNDVPLEIAFTISSMDFAALKAETDGTQGYVEDNGHHYIRIDQPVDIDGLSLEVTPSDFGETFGDIPQTISFDVDVTADRLDITGATLVLDPDITIENQKVEIGEMPEFLTGADINLDIYNPVITLNISNSSPVAAALTARLQGYDENGEPTMAEPISIGSEETPVIINAALTGGVASTSTVYISRRPIDLDEISTIDRTQQNIVIDNLSDILATIPHSIEISDINVAPWYEDGNRYTAISFDGSDIEYSFSVDYDIDVPLAFGEKLRVEYPYDISGLNSSLNSSESGADLDITVNDARINMNFVNTLPLGMSVTAVPLDTEGNTLTGNLEVKLSAADGSDALVRAGSLENPSVTPVVINLRADSEAMKRLDGFRLDIVGTSSAETAGIALNSNQYIQITDISVSVDCGVETQF</sequence>
<dbReference type="EMBL" id="DVLC01000045">
    <property type="protein sequence ID" value="HIT46694.1"/>
    <property type="molecule type" value="Genomic_DNA"/>
</dbReference>
<name>A0A9D1GMX6_9BACT</name>
<proteinExistence type="predicted"/>
<organism evidence="1 2">
    <name type="scientific">Candidatus Cryptobacteroides merdipullorum</name>
    <dbReference type="NCBI Taxonomy" id="2840771"/>
    <lineage>
        <taxon>Bacteria</taxon>
        <taxon>Pseudomonadati</taxon>
        <taxon>Bacteroidota</taxon>
        <taxon>Bacteroidia</taxon>
        <taxon>Bacteroidales</taxon>
        <taxon>Candidatus Cryptobacteroides</taxon>
    </lineage>
</organism>
<evidence type="ECO:0000313" key="1">
    <source>
        <dbReference type="EMBL" id="HIT46694.1"/>
    </source>
</evidence>
<dbReference type="Proteomes" id="UP000886881">
    <property type="component" value="Unassembled WGS sequence"/>
</dbReference>
<dbReference type="AlphaFoldDB" id="A0A9D1GMX6"/>
<protein>
    <submittedName>
        <fullName evidence="1">Uncharacterized protein</fullName>
    </submittedName>
</protein>
<gene>
    <name evidence="1" type="ORF">IAC35_02415</name>
</gene>
<reference evidence="1" key="1">
    <citation type="submission" date="2020-10" db="EMBL/GenBank/DDBJ databases">
        <authorList>
            <person name="Gilroy R."/>
        </authorList>
    </citation>
    <scope>NUCLEOTIDE SEQUENCE</scope>
    <source>
        <strain evidence="1">ChiHecec2B26-709</strain>
    </source>
</reference>